<evidence type="ECO:0000256" key="13">
    <source>
        <dbReference type="SAM" id="Phobius"/>
    </source>
</evidence>
<keyword evidence="7 13" id="KW-0472">Membrane</keyword>
<feature type="transmembrane region" description="Helical" evidence="13">
    <location>
        <begin position="114"/>
        <end position="134"/>
    </location>
</feature>
<evidence type="ECO:0000256" key="4">
    <source>
        <dbReference type="ARBA" id="ARBA00022692"/>
    </source>
</evidence>
<keyword evidence="8" id="KW-1015">Disulfide bond</keyword>
<feature type="transmembrane region" description="Helical" evidence="13">
    <location>
        <begin position="146"/>
        <end position="166"/>
    </location>
</feature>
<evidence type="ECO:0000259" key="14">
    <source>
        <dbReference type="PROSITE" id="PS50262"/>
    </source>
</evidence>
<evidence type="ECO:0000256" key="11">
    <source>
        <dbReference type="ARBA" id="ARBA00023224"/>
    </source>
</evidence>
<keyword evidence="3" id="KW-1003">Cell membrane</keyword>
<comment type="caution">
    <text evidence="15">The sequence shown here is derived from an EMBL/GenBank/DDBJ whole genome shotgun (WGS) entry which is preliminary data.</text>
</comment>
<dbReference type="PANTHER" id="PTHR24234:SF7">
    <property type="entry name" value="G-PROTEIN COUPLED RECEPTOR 132-RELATED"/>
    <property type="match status" value="1"/>
</dbReference>
<dbReference type="AlphaFoldDB" id="A0ABD1J510"/>
<evidence type="ECO:0000256" key="2">
    <source>
        <dbReference type="ARBA" id="ARBA00010663"/>
    </source>
</evidence>
<feature type="transmembrane region" description="Helical" evidence="13">
    <location>
        <begin position="34"/>
        <end position="56"/>
    </location>
</feature>
<dbReference type="PANTHER" id="PTHR24234">
    <property type="entry name" value="LYSOPHOSPHATIDIC ACID RECEPTOR 5/SPHINGOSYLPHOSPHORYLCHOLINE RECEPTOR"/>
    <property type="match status" value="1"/>
</dbReference>
<keyword evidence="16" id="KW-1185">Reference proteome</keyword>
<dbReference type="InterPro" id="IPR000276">
    <property type="entry name" value="GPCR_Rhodpsn"/>
</dbReference>
<evidence type="ECO:0000256" key="9">
    <source>
        <dbReference type="ARBA" id="ARBA00023170"/>
    </source>
</evidence>
<accession>A0ABD1J510</accession>
<dbReference type="PROSITE" id="PS50262">
    <property type="entry name" value="G_PROTEIN_RECEP_F1_2"/>
    <property type="match status" value="1"/>
</dbReference>
<evidence type="ECO:0000256" key="3">
    <source>
        <dbReference type="ARBA" id="ARBA00022475"/>
    </source>
</evidence>
<evidence type="ECO:0000256" key="10">
    <source>
        <dbReference type="ARBA" id="ARBA00023180"/>
    </source>
</evidence>
<organism evidence="15 16">
    <name type="scientific">Coilia grayii</name>
    <name type="common">Gray's grenadier anchovy</name>
    <dbReference type="NCBI Taxonomy" id="363190"/>
    <lineage>
        <taxon>Eukaryota</taxon>
        <taxon>Metazoa</taxon>
        <taxon>Chordata</taxon>
        <taxon>Craniata</taxon>
        <taxon>Vertebrata</taxon>
        <taxon>Euteleostomi</taxon>
        <taxon>Actinopterygii</taxon>
        <taxon>Neopterygii</taxon>
        <taxon>Teleostei</taxon>
        <taxon>Clupei</taxon>
        <taxon>Clupeiformes</taxon>
        <taxon>Clupeoidei</taxon>
        <taxon>Engraulidae</taxon>
        <taxon>Coilinae</taxon>
        <taxon>Coilia</taxon>
    </lineage>
</organism>
<comment type="similarity">
    <text evidence="2 12">Belongs to the G-protein coupled receptor 1 family.</text>
</comment>
<feature type="transmembrane region" description="Helical" evidence="13">
    <location>
        <begin position="203"/>
        <end position="224"/>
    </location>
</feature>
<evidence type="ECO:0000313" key="15">
    <source>
        <dbReference type="EMBL" id="KAL2082253.1"/>
    </source>
</evidence>
<keyword evidence="4 12" id="KW-0812">Transmembrane</keyword>
<feature type="transmembrane region" description="Helical" evidence="13">
    <location>
        <begin position="244"/>
        <end position="268"/>
    </location>
</feature>
<sequence>MHMHPVTTAITVGRNDSVGPTCEPPYAQDRVPLVALYSAVLVVGLPANLATVYLTFLQVRRKNVLGIYLLSLSLCDLTYLLTLPLWAAYVNGGHRWPFGSLACKVTGYVFFNNMYVSIFLLCCISADRYVAVVYAVESRGLRRQRLASAVCLAVCLVVALGHMPVFTMPEGDADSGGGSGGGGGPQHCFEPGQSTASVTGFNYARFCVGFAAPLAVLAGTNHAILANVRASTGLRHGQKEKVRYLAVAVVLLFLVCFGPYHVILLMRAVTYHFPMEACHFENCVYTPYTISLGLSTINSAVNPILYVLSSDNIRREITRGLASLRNRAVFRQRSTDSSQHRMNNSSDREAAIVVGHNVIDKPYTLTSLSKCGMERTFSPAALQTDKKEIVL</sequence>
<dbReference type="InterPro" id="IPR017452">
    <property type="entry name" value="GPCR_Rhodpsn_7TM"/>
</dbReference>
<evidence type="ECO:0000256" key="12">
    <source>
        <dbReference type="RuleBase" id="RU000688"/>
    </source>
</evidence>
<feature type="transmembrane region" description="Helical" evidence="13">
    <location>
        <begin position="288"/>
        <end position="309"/>
    </location>
</feature>
<evidence type="ECO:0000313" key="16">
    <source>
        <dbReference type="Proteomes" id="UP001591681"/>
    </source>
</evidence>
<evidence type="ECO:0000256" key="7">
    <source>
        <dbReference type="ARBA" id="ARBA00023136"/>
    </source>
</evidence>
<keyword evidence="6 12" id="KW-0297">G-protein coupled receptor</keyword>
<reference evidence="15 16" key="1">
    <citation type="submission" date="2024-09" db="EMBL/GenBank/DDBJ databases">
        <title>A chromosome-level genome assembly of Gray's grenadier anchovy, Coilia grayii.</title>
        <authorList>
            <person name="Fu Z."/>
        </authorList>
    </citation>
    <scope>NUCLEOTIDE SEQUENCE [LARGE SCALE GENOMIC DNA]</scope>
    <source>
        <strain evidence="15">G4</strain>
        <tissue evidence="15">Muscle</tissue>
    </source>
</reference>
<dbReference type="GO" id="GO:0004930">
    <property type="term" value="F:G protein-coupled receptor activity"/>
    <property type="evidence" value="ECO:0007669"/>
    <property type="project" value="UniProtKB-KW"/>
</dbReference>
<dbReference type="SUPFAM" id="SSF81321">
    <property type="entry name" value="Family A G protein-coupled receptor-like"/>
    <property type="match status" value="1"/>
</dbReference>
<protein>
    <recommendedName>
        <fullName evidence="14">G-protein coupled receptors family 1 profile domain-containing protein</fullName>
    </recommendedName>
</protein>
<dbReference type="PROSITE" id="PS00237">
    <property type="entry name" value="G_PROTEIN_RECEP_F1_1"/>
    <property type="match status" value="1"/>
</dbReference>
<feature type="domain" description="G-protein coupled receptors family 1 profile" evidence="14">
    <location>
        <begin position="47"/>
        <end position="306"/>
    </location>
</feature>
<keyword evidence="9 12" id="KW-0675">Receptor</keyword>
<dbReference type="PRINTS" id="PR01157">
    <property type="entry name" value="P2YPURNOCPTR"/>
</dbReference>
<dbReference type="PRINTS" id="PR00237">
    <property type="entry name" value="GPCRRHODOPSN"/>
</dbReference>
<feature type="transmembrane region" description="Helical" evidence="13">
    <location>
        <begin position="68"/>
        <end position="89"/>
    </location>
</feature>
<evidence type="ECO:0000256" key="8">
    <source>
        <dbReference type="ARBA" id="ARBA00023157"/>
    </source>
</evidence>
<dbReference type="EMBL" id="JBHFQA010000019">
    <property type="protein sequence ID" value="KAL2082253.1"/>
    <property type="molecule type" value="Genomic_DNA"/>
</dbReference>
<comment type="subcellular location">
    <subcellularLocation>
        <location evidence="1">Cell membrane</location>
        <topology evidence="1">Multi-pass membrane protein</topology>
    </subcellularLocation>
</comment>
<gene>
    <name evidence="15" type="ORF">ACEWY4_022071</name>
</gene>
<dbReference type="Gene3D" id="1.20.1070.10">
    <property type="entry name" value="Rhodopsin 7-helix transmembrane proteins"/>
    <property type="match status" value="1"/>
</dbReference>
<dbReference type="FunFam" id="1.20.1070.10:FF:000065">
    <property type="entry name" value="G-protein coupled receptor 4"/>
    <property type="match status" value="1"/>
</dbReference>
<keyword evidence="11 12" id="KW-0807">Transducer</keyword>
<dbReference type="Pfam" id="PF00001">
    <property type="entry name" value="7tm_1"/>
    <property type="match status" value="1"/>
</dbReference>
<evidence type="ECO:0000256" key="6">
    <source>
        <dbReference type="ARBA" id="ARBA00023040"/>
    </source>
</evidence>
<name>A0ABD1J510_9TELE</name>
<evidence type="ECO:0000256" key="1">
    <source>
        <dbReference type="ARBA" id="ARBA00004651"/>
    </source>
</evidence>
<keyword evidence="10" id="KW-0325">Glycoprotein</keyword>
<dbReference type="GO" id="GO:0005886">
    <property type="term" value="C:plasma membrane"/>
    <property type="evidence" value="ECO:0007669"/>
    <property type="project" value="UniProtKB-SubCell"/>
</dbReference>
<keyword evidence="5 13" id="KW-1133">Transmembrane helix</keyword>
<proteinExistence type="inferred from homology"/>
<evidence type="ECO:0000256" key="5">
    <source>
        <dbReference type="ARBA" id="ARBA00022989"/>
    </source>
</evidence>
<dbReference type="Proteomes" id="UP001591681">
    <property type="component" value="Unassembled WGS sequence"/>
</dbReference>